<evidence type="ECO:0000259" key="1">
    <source>
        <dbReference type="Pfam" id="PF14535"/>
    </source>
</evidence>
<proteinExistence type="predicted"/>
<dbReference type="PANTHER" id="PTHR43845">
    <property type="entry name" value="BLR5969 PROTEIN"/>
    <property type="match status" value="1"/>
</dbReference>
<evidence type="ECO:0000313" key="3">
    <source>
        <dbReference type="Proteomes" id="UP000316426"/>
    </source>
</evidence>
<dbReference type="AlphaFoldDB" id="A0A518KCR9"/>
<dbReference type="KEGG" id="bmei:Spa11_37770"/>
<name>A0A518KCR9_9BACT</name>
<dbReference type="EC" id="6.2.1.30" evidence="2"/>
<gene>
    <name evidence="2" type="primary">paaK</name>
    <name evidence="2" type="ORF">Spa11_37770</name>
</gene>
<dbReference type="Proteomes" id="UP000316426">
    <property type="component" value="Chromosome"/>
</dbReference>
<keyword evidence="2" id="KW-0436">Ligase</keyword>
<keyword evidence="3" id="KW-1185">Reference proteome</keyword>
<feature type="domain" description="AMP-dependent ligase C-terminal" evidence="1">
    <location>
        <begin position="316"/>
        <end position="400"/>
    </location>
</feature>
<dbReference type="InterPro" id="IPR028154">
    <property type="entry name" value="AMP-dep_Lig_C"/>
</dbReference>
<dbReference type="InterPro" id="IPR042099">
    <property type="entry name" value="ANL_N_sf"/>
</dbReference>
<dbReference type="SUPFAM" id="SSF56801">
    <property type="entry name" value="Acetyl-CoA synthetase-like"/>
    <property type="match status" value="1"/>
</dbReference>
<dbReference type="InterPro" id="IPR045851">
    <property type="entry name" value="AMP-bd_C_sf"/>
</dbReference>
<dbReference type="Gene3D" id="3.30.300.30">
    <property type="match status" value="1"/>
</dbReference>
<dbReference type="Pfam" id="PF14535">
    <property type="entry name" value="AMP-binding_C_2"/>
    <property type="match status" value="1"/>
</dbReference>
<dbReference type="EMBL" id="CP036349">
    <property type="protein sequence ID" value="QDV75559.1"/>
    <property type="molecule type" value="Genomic_DNA"/>
</dbReference>
<sequence>MRRLNALLVAAVPASGLYRRKLGTAPPQLKRIAELGSLPTTNKDELVAAAAGGEWLTRPPQEYVRFHQTSGTRGAPVAVPDTADDWRWWMQAWRHTLDAAQIAPGDRAMLAFSFGPFVGFWSAFDALVNRGVQAIPGGGMTSASRLDLIERAGANRLFCTPSYALHLADEGAKRGVDVAALPIETVVVAGEPGGSLPATRERIATAWAARVVDHAGATEVGPWGFGDDLWNDPPGLRVIESEFIAEFISVETGQPASSGELAEMVLTNLGRIGAPVIRYRTGDLVRPEWPPDGPCRFVRLPGGVVGRADDMLVVRGVNVFPSSIEEVLRRLPQVDEWRLVAERRGSMDELVVEVEDRSGDLPSVSDEIQLRLGLRVEVRGVECGSLPRSEHKSRRLVDNR</sequence>
<reference evidence="2 3" key="1">
    <citation type="submission" date="2019-02" db="EMBL/GenBank/DDBJ databases">
        <title>Deep-cultivation of Planctomycetes and their phenomic and genomic characterization uncovers novel biology.</title>
        <authorList>
            <person name="Wiegand S."/>
            <person name="Jogler M."/>
            <person name="Boedeker C."/>
            <person name="Pinto D."/>
            <person name="Vollmers J."/>
            <person name="Rivas-Marin E."/>
            <person name="Kohn T."/>
            <person name="Peeters S.H."/>
            <person name="Heuer A."/>
            <person name="Rast P."/>
            <person name="Oberbeckmann S."/>
            <person name="Bunk B."/>
            <person name="Jeske O."/>
            <person name="Meyerdierks A."/>
            <person name="Storesund J.E."/>
            <person name="Kallscheuer N."/>
            <person name="Luecker S."/>
            <person name="Lage O.M."/>
            <person name="Pohl T."/>
            <person name="Merkel B.J."/>
            <person name="Hornburger P."/>
            <person name="Mueller R.-W."/>
            <person name="Bruemmer F."/>
            <person name="Labrenz M."/>
            <person name="Spormann A.M."/>
            <person name="Op den Camp H."/>
            <person name="Overmann J."/>
            <person name="Amann R."/>
            <person name="Jetten M.S.M."/>
            <person name="Mascher T."/>
            <person name="Medema M.H."/>
            <person name="Devos D.P."/>
            <person name="Kaster A.-K."/>
            <person name="Ovreas L."/>
            <person name="Rohde M."/>
            <person name="Galperin M.Y."/>
            <person name="Jogler C."/>
        </authorList>
    </citation>
    <scope>NUCLEOTIDE SEQUENCE [LARGE SCALE GENOMIC DNA]</scope>
    <source>
        <strain evidence="2 3">Spa11</strain>
    </source>
</reference>
<organism evidence="2 3">
    <name type="scientific">Botrimarina mediterranea</name>
    <dbReference type="NCBI Taxonomy" id="2528022"/>
    <lineage>
        <taxon>Bacteria</taxon>
        <taxon>Pseudomonadati</taxon>
        <taxon>Planctomycetota</taxon>
        <taxon>Planctomycetia</taxon>
        <taxon>Pirellulales</taxon>
        <taxon>Lacipirellulaceae</taxon>
        <taxon>Botrimarina</taxon>
    </lineage>
</organism>
<evidence type="ECO:0000313" key="2">
    <source>
        <dbReference type="EMBL" id="QDV75559.1"/>
    </source>
</evidence>
<dbReference type="Gene3D" id="3.40.50.12780">
    <property type="entry name" value="N-terminal domain of ligase-like"/>
    <property type="match status" value="1"/>
</dbReference>
<dbReference type="GO" id="GO:0047475">
    <property type="term" value="F:phenylacetate-CoA ligase activity"/>
    <property type="evidence" value="ECO:0007669"/>
    <property type="project" value="UniProtKB-EC"/>
</dbReference>
<protein>
    <submittedName>
        <fullName evidence="2">Phenylacetate-coenzyme A ligase</fullName>
        <ecNumber evidence="2">6.2.1.30</ecNumber>
    </submittedName>
</protein>
<dbReference type="RefSeq" id="WP_145114985.1">
    <property type="nucleotide sequence ID" value="NZ_CP036349.1"/>
</dbReference>
<dbReference type="PANTHER" id="PTHR43845:SF1">
    <property type="entry name" value="BLR5969 PROTEIN"/>
    <property type="match status" value="1"/>
</dbReference>
<accession>A0A518KCR9</accession>